<dbReference type="SUPFAM" id="SSF53850">
    <property type="entry name" value="Periplasmic binding protein-like II"/>
    <property type="match status" value="1"/>
</dbReference>
<dbReference type="EMBL" id="SMKZ01000003">
    <property type="protein sequence ID" value="TDE14395.1"/>
    <property type="molecule type" value="Genomic_DNA"/>
</dbReference>
<feature type="compositionally biased region" description="Basic residues" evidence="3">
    <location>
        <begin position="62"/>
        <end position="94"/>
    </location>
</feature>
<evidence type="ECO:0000256" key="1">
    <source>
        <dbReference type="ARBA" id="ARBA00008520"/>
    </source>
</evidence>
<evidence type="ECO:0000256" key="2">
    <source>
        <dbReference type="ARBA" id="ARBA00022448"/>
    </source>
</evidence>
<evidence type="ECO:0000313" key="4">
    <source>
        <dbReference type="EMBL" id="TDE14395.1"/>
    </source>
</evidence>
<keyword evidence="2" id="KW-0813">Transport</keyword>
<dbReference type="Proteomes" id="UP000294739">
    <property type="component" value="Unassembled WGS sequence"/>
</dbReference>
<dbReference type="Gene3D" id="3.40.190.10">
    <property type="entry name" value="Periplasmic binding protein-like II"/>
    <property type="match status" value="1"/>
</dbReference>
<dbReference type="InterPro" id="IPR006059">
    <property type="entry name" value="SBP"/>
</dbReference>
<gene>
    <name evidence="4" type="ORF">E1269_03735</name>
</gene>
<accession>A0A4R5DTD8</accession>
<feature type="compositionally biased region" description="Low complexity" evidence="3">
    <location>
        <begin position="236"/>
        <end position="245"/>
    </location>
</feature>
<dbReference type="InterPro" id="IPR050490">
    <property type="entry name" value="Bact_solute-bd_prot1"/>
</dbReference>
<feature type="region of interest" description="Disordered" evidence="3">
    <location>
        <begin position="62"/>
        <end position="266"/>
    </location>
</feature>
<feature type="compositionally biased region" description="Basic residues" evidence="3">
    <location>
        <begin position="13"/>
        <end position="22"/>
    </location>
</feature>
<feature type="compositionally biased region" description="Basic residues" evidence="3">
    <location>
        <begin position="156"/>
        <end position="165"/>
    </location>
</feature>
<organism evidence="4 5">
    <name type="scientific">Jiangella asiatica</name>
    <dbReference type="NCBI Taxonomy" id="2530372"/>
    <lineage>
        <taxon>Bacteria</taxon>
        <taxon>Bacillati</taxon>
        <taxon>Actinomycetota</taxon>
        <taxon>Actinomycetes</taxon>
        <taxon>Jiangellales</taxon>
        <taxon>Jiangellaceae</taxon>
        <taxon>Jiangella</taxon>
    </lineage>
</organism>
<feature type="region of interest" description="Disordered" evidence="3">
    <location>
        <begin position="1"/>
        <end position="30"/>
    </location>
</feature>
<comment type="caution">
    <text evidence="4">The sequence shown here is derived from an EMBL/GenBank/DDBJ whole genome shotgun (WGS) entry which is preliminary data.</text>
</comment>
<dbReference type="PANTHER" id="PTHR43649:SF29">
    <property type="entry name" value="OSMOPROTECTIVE COMPOUNDS-BINDING PROTEIN GGTB"/>
    <property type="match status" value="1"/>
</dbReference>
<proteinExistence type="inferred from homology"/>
<dbReference type="PANTHER" id="PTHR43649">
    <property type="entry name" value="ARABINOSE-BINDING PROTEIN-RELATED"/>
    <property type="match status" value="1"/>
</dbReference>
<evidence type="ECO:0000313" key="5">
    <source>
        <dbReference type="Proteomes" id="UP000294739"/>
    </source>
</evidence>
<reference evidence="4 5" key="1">
    <citation type="submission" date="2019-03" db="EMBL/GenBank/DDBJ databases">
        <title>Draft genome sequences of novel Actinobacteria.</title>
        <authorList>
            <person name="Sahin N."/>
            <person name="Ay H."/>
            <person name="Saygin H."/>
        </authorList>
    </citation>
    <scope>NUCLEOTIDE SEQUENCE [LARGE SCALE GENOMIC DNA]</scope>
    <source>
        <strain evidence="4 5">5K138</strain>
    </source>
</reference>
<feature type="region of interest" description="Disordered" evidence="3">
    <location>
        <begin position="297"/>
        <end position="316"/>
    </location>
</feature>
<dbReference type="Pfam" id="PF13416">
    <property type="entry name" value="SBP_bac_8"/>
    <property type="match status" value="1"/>
</dbReference>
<feature type="compositionally biased region" description="Basic and acidic residues" evidence="3">
    <location>
        <begin position="248"/>
        <end position="265"/>
    </location>
</feature>
<dbReference type="InParanoid" id="A0A4R5DTD8"/>
<feature type="compositionally biased region" description="Basic and acidic residues" evidence="3">
    <location>
        <begin position="207"/>
        <end position="227"/>
    </location>
</feature>
<comment type="similarity">
    <text evidence="1">Belongs to the bacterial solute-binding protein 1 family.</text>
</comment>
<dbReference type="OrthoDB" id="7918484at2"/>
<keyword evidence="5" id="KW-1185">Reference proteome</keyword>
<protein>
    <submittedName>
        <fullName evidence="4">Extracellular solute-binding protein</fullName>
    </submittedName>
</protein>
<feature type="region of interest" description="Disordered" evidence="3">
    <location>
        <begin position="838"/>
        <end position="857"/>
    </location>
</feature>
<feature type="compositionally biased region" description="Basic and acidic residues" evidence="3">
    <location>
        <begin position="131"/>
        <end position="155"/>
    </location>
</feature>
<dbReference type="AlphaFoldDB" id="A0A4R5DTD8"/>
<evidence type="ECO:0000256" key="3">
    <source>
        <dbReference type="SAM" id="MobiDB-lite"/>
    </source>
</evidence>
<name>A0A4R5DTD8_9ACTN</name>
<sequence length="868" mass="96550">MAVPDEEPGAPRPPRRRLHRRSAATDSRRVLAVGRQRELRSQPDRRADLVLHARGWRAGRLVVRRTHRRPRHHRGPVRRHPLQRPQPRHLRSRERHLPAGQLRPALSRPAGPVPSLQPQSSTGRVRRRRPDARFRPRDAPQRPRLLDAVPGDRIRLLRRPRRRLDRPHLPARSVVEHGPHRPGRTTHRDPGRAGGGRSARPRHRRVPDRPLLPEHQRRRPPGDDHRRDGHRRGRRPAAGPGATGRHVSHADRDRRERTRAGDQGHVRLHGAVRQRHLLQRLLRGSAGARLADPLPALRGAGPVRGPVGAQRGHQPRRCDVLPPRHRVRAGQRRDLASREVQAPRPLLHVLRDHPRDRERRRAVPALRPPARGFTGRLCDGDGDVTGGNVMRELSRRRFLGYSGLLGAGLVVAGCGDDDGQGAGASGKLTMLDPWEPERELMESWCETWAADNGIQVEHVLMNAGEIGEALALQRQSNQLPDLFTLFGLELPPRALIDDGWFSPMTNGDEVLELVPDGLMFEGLHVFDGDVYSLPLFNPKIMRAFTWYNTELLAAADLDPESVDTSYDGFRAACAQIKRSSGSDAGALALALKDPGGLEVVVDNLVMAAGFDGIGGLDLKTGEYRFETEPFVTAIEFLMSLQQDGYLFPASSGLDAKTARARWASGEFPFLLDGQFTIGTVAADYEAFIDSVGLADVLTPEAGAPIVTHQPPKGAVYWIAHDTDHPEQASELSASLATREFQQQWGEQMGTMPIYEDLVPELDVHPLFKLALEKIIAQVFVAPSPVVRTVEIADVDAEMRPPQFTLGAIAQGAITGQMPDWQKALEDLSDNRTEERENAIKAAGSKVTPDDWAFPDWDPTRDFTPDLYG</sequence>